<dbReference type="Pfam" id="PF18765">
    <property type="entry name" value="Polbeta"/>
    <property type="match status" value="1"/>
</dbReference>
<dbReference type="AlphaFoldDB" id="A0A368VPM7"/>
<name>A0A368VPM7_9BACL</name>
<evidence type="ECO:0000313" key="2">
    <source>
        <dbReference type="EMBL" id="RCW43480.1"/>
    </source>
</evidence>
<dbReference type="EMBL" id="QPJD01000013">
    <property type="protein sequence ID" value="RCW43480.1"/>
    <property type="molecule type" value="Genomic_DNA"/>
</dbReference>
<dbReference type="GO" id="GO:0016740">
    <property type="term" value="F:transferase activity"/>
    <property type="evidence" value="ECO:0007669"/>
    <property type="project" value="UniProtKB-KW"/>
</dbReference>
<dbReference type="Proteomes" id="UP000252415">
    <property type="component" value="Unassembled WGS sequence"/>
</dbReference>
<keyword evidence="2" id="KW-0808">Transferase</keyword>
<dbReference type="OrthoDB" id="192359at2"/>
<organism evidence="2 3">
    <name type="scientific">Paenibacillus prosopidis</name>
    <dbReference type="NCBI Taxonomy" id="630520"/>
    <lineage>
        <taxon>Bacteria</taxon>
        <taxon>Bacillati</taxon>
        <taxon>Bacillota</taxon>
        <taxon>Bacilli</taxon>
        <taxon>Bacillales</taxon>
        <taxon>Paenibacillaceae</taxon>
        <taxon>Paenibacillus</taxon>
    </lineage>
</organism>
<dbReference type="RefSeq" id="WP_114382061.1">
    <property type="nucleotide sequence ID" value="NZ_QPJD01000013.1"/>
</dbReference>
<dbReference type="CDD" id="cd05403">
    <property type="entry name" value="NT_KNTase_like"/>
    <property type="match status" value="1"/>
</dbReference>
<gene>
    <name evidence="2" type="ORF">DFP97_113153</name>
</gene>
<feature type="domain" description="Polymerase beta nucleotidyltransferase" evidence="1">
    <location>
        <begin position="11"/>
        <end position="64"/>
    </location>
</feature>
<comment type="caution">
    <text evidence="2">The sequence shown here is derived from an EMBL/GenBank/DDBJ whole genome shotgun (WGS) entry which is preliminary data.</text>
</comment>
<protein>
    <submittedName>
        <fullName evidence="2">Putative nucleotidyltransferase</fullName>
    </submittedName>
</protein>
<dbReference type="SUPFAM" id="SSF81301">
    <property type="entry name" value="Nucleotidyltransferase"/>
    <property type="match status" value="1"/>
</dbReference>
<dbReference type="Gene3D" id="3.30.460.10">
    <property type="entry name" value="Beta Polymerase, domain 2"/>
    <property type="match status" value="1"/>
</dbReference>
<reference evidence="2 3" key="1">
    <citation type="submission" date="2018-07" db="EMBL/GenBank/DDBJ databases">
        <title>Genomic Encyclopedia of Type Strains, Phase III (KMG-III): the genomes of soil and plant-associated and newly described type strains.</title>
        <authorList>
            <person name="Whitman W."/>
        </authorList>
    </citation>
    <scope>NUCLEOTIDE SEQUENCE [LARGE SCALE GENOMIC DNA]</scope>
    <source>
        <strain evidence="2 3">CECT 7506</strain>
    </source>
</reference>
<accession>A0A368VPM7</accession>
<sequence length="264" mass="30211">MYEHHKRALDNLVEVLKPDPSILAVITAGSIAQGKAKETSDIDVYLVVDDETYMEKRKNHNLSYINKDQEICDYPDGYVDGKIINLRFLELAAERGSEPTRASFIGSEAWFTRIPDLDMLLAKIPVYPEQNRDKNMADFYAEILLNGFYFSNEALKKNNPYLLSQAVSSLVLYGGRIILAHNRMLFPCHKSLMAAVENAKVKPDNFIEHAFSLLKDPTEEKCRNFSMMMLGFHRPGITPEQATTIFMENNEWNWIDQAPPLSDR</sequence>
<evidence type="ECO:0000259" key="1">
    <source>
        <dbReference type="Pfam" id="PF18765"/>
    </source>
</evidence>
<keyword evidence="3" id="KW-1185">Reference proteome</keyword>
<dbReference type="InterPro" id="IPR041633">
    <property type="entry name" value="Polbeta"/>
</dbReference>
<dbReference type="InterPro" id="IPR043519">
    <property type="entry name" value="NT_sf"/>
</dbReference>
<evidence type="ECO:0000313" key="3">
    <source>
        <dbReference type="Proteomes" id="UP000252415"/>
    </source>
</evidence>
<proteinExistence type="predicted"/>